<dbReference type="EMBL" id="QGDO01000006">
    <property type="protein sequence ID" value="PWJ39275.1"/>
    <property type="molecule type" value="Genomic_DNA"/>
</dbReference>
<accession>A0A315Z785</accession>
<dbReference type="PROSITE" id="PS00785">
    <property type="entry name" value="5_NUCLEOTIDASE_1"/>
    <property type="match status" value="1"/>
</dbReference>
<comment type="caution">
    <text evidence="4">The sequence shown here is derived from an EMBL/GenBank/DDBJ whole genome shotgun (WGS) entry which is preliminary data.</text>
</comment>
<keyword evidence="2" id="KW-0547">Nucleotide-binding</keyword>
<feature type="signal peptide" evidence="2">
    <location>
        <begin position="1"/>
        <end position="27"/>
    </location>
</feature>
<dbReference type="Gene3D" id="3.60.21.10">
    <property type="match status" value="1"/>
</dbReference>
<dbReference type="RefSeq" id="WP_109621446.1">
    <property type="nucleotide sequence ID" value="NZ_QGDO01000006.1"/>
</dbReference>
<keyword evidence="2" id="KW-0732">Signal</keyword>
<organism evidence="4 5">
    <name type="scientific">Sediminitomix flava</name>
    <dbReference type="NCBI Taxonomy" id="379075"/>
    <lineage>
        <taxon>Bacteria</taxon>
        <taxon>Pseudomonadati</taxon>
        <taxon>Bacteroidota</taxon>
        <taxon>Cytophagia</taxon>
        <taxon>Cytophagales</taxon>
        <taxon>Flammeovirgaceae</taxon>
        <taxon>Sediminitomix</taxon>
    </lineage>
</organism>
<dbReference type="GO" id="GO:0000166">
    <property type="term" value="F:nucleotide binding"/>
    <property type="evidence" value="ECO:0007669"/>
    <property type="project" value="UniProtKB-KW"/>
</dbReference>
<dbReference type="AlphaFoldDB" id="A0A315Z785"/>
<name>A0A315Z785_SEDFL</name>
<dbReference type="GO" id="GO:0016788">
    <property type="term" value="F:hydrolase activity, acting on ester bonds"/>
    <property type="evidence" value="ECO:0007669"/>
    <property type="project" value="InterPro"/>
</dbReference>
<evidence type="ECO:0000259" key="3">
    <source>
        <dbReference type="Pfam" id="PF00149"/>
    </source>
</evidence>
<sequence length="304" mass="33716">MERRQFIKNILGATALASLTPLPSLLAADGSKKLCILHTNDVHSHIDPFPADHPKYAGLGGFARRASLIKQIREQEDNILLLDAGDVFQGTPYFNMFGGELEYKLMSQMGYDAGTIGNHEFDNGLEGLKKQLPNANFEILNANYDFSNTTLEGQFKPYKIFNKKGIKVGVFAVGISLDGLVDKKMYKETKYNDALDVSQEYAKKLKEEEGCHLVICLSHVGYNYRNPEIVSDTKIAANSEHIDLIIGGHTHTFLTTPDKVKNKNGKEVMIVQTGWAGINLGRVDINFDQRLGVKEINGGYSSIC</sequence>
<dbReference type="InterPro" id="IPR006179">
    <property type="entry name" value="5_nucleotidase/apyrase"/>
</dbReference>
<evidence type="ECO:0000313" key="4">
    <source>
        <dbReference type="EMBL" id="PWJ39275.1"/>
    </source>
</evidence>
<dbReference type="PANTHER" id="PTHR11575:SF24">
    <property type="entry name" value="5'-NUCLEOTIDASE"/>
    <property type="match status" value="1"/>
</dbReference>
<keyword evidence="2" id="KW-0378">Hydrolase</keyword>
<dbReference type="InterPro" id="IPR006146">
    <property type="entry name" value="5'-Nucleotdase_CS"/>
</dbReference>
<gene>
    <name evidence="4" type="ORF">BC781_106176</name>
</gene>
<feature type="domain" description="Calcineurin-like phosphoesterase" evidence="3">
    <location>
        <begin position="36"/>
        <end position="252"/>
    </location>
</feature>
<evidence type="ECO:0000256" key="1">
    <source>
        <dbReference type="ARBA" id="ARBA00006654"/>
    </source>
</evidence>
<dbReference type="OrthoDB" id="9775118at2"/>
<dbReference type="Proteomes" id="UP000245535">
    <property type="component" value="Unassembled WGS sequence"/>
</dbReference>
<protein>
    <submittedName>
        <fullName evidence="4">5'-nucleotidase</fullName>
    </submittedName>
</protein>
<dbReference type="InterPro" id="IPR029052">
    <property type="entry name" value="Metallo-depent_PP-like"/>
</dbReference>
<evidence type="ECO:0000256" key="2">
    <source>
        <dbReference type="RuleBase" id="RU362119"/>
    </source>
</evidence>
<proteinExistence type="inferred from homology"/>
<feature type="chain" id="PRO_5016191990" evidence="2">
    <location>
        <begin position="28"/>
        <end position="304"/>
    </location>
</feature>
<dbReference type="SUPFAM" id="SSF56300">
    <property type="entry name" value="Metallo-dependent phosphatases"/>
    <property type="match status" value="1"/>
</dbReference>
<dbReference type="InterPro" id="IPR004843">
    <property type="entry name" value="Calcineurin-like_PHP"/>
</dbReference>
<dbReference type="CDD" id="cd00845">
    <property type="entry name" value="MPP_UshA_N_like"/>
    <property type="match status" value="1"/>
</dbReference>
<dbReference type="PROSITE" id="PS00786">
    <property type="entry name" value="5_NUCLEOTIDASE_2"/>
    <property type="match status" value="1"/>
</dbReference>
<evidence type="ECO:0000313" key="5">
    <source>
        <dbReference type="Proteomes" id="UP000245535"/>
    </source>
</evidence>
<comment type="similarity">
    <text evidence="1 2">Belongs to the 5'-nucleotidase family.</text>
</comment>
<dbReference type="GO" id="GO:0046872">
    <property type="term" value="F:metal ion binding"/>
    <property type="evidence" value="ECO:0007669"/>
    <property type="project" value="InterPro"/>
</dbReference>
<keyword evidence="5" id="KW-1185">Reference proteome</keyword>
<reference evidence="4 5" key="1">
    <citation type="submission" date="2018-03" db="EMBL/GenBank/DDBJ databases">
        <title>Genomic Encyclopedia of Archaeal and Bacterial Type Strains, Phase II (KMG-II): from individual species to whole genera.</title>
        <authorList>
            <person name="Goeker M."/>
        </authorList>
    </citation>
    <scope>NUCLEOTIDE SEQUENCE [LARGE SCALE GENOMIC DNA]</scope>
    <source>
        <strain evidence="4 5">DSM 28229</strain>
    </source>
</reference>
<dbReference type="Pfam" id="PF00149">
    <property type="entry name" value="Metallophos"/>
    <property type="match status" value="1"/>
</dbReference>
<dbReference type="GO" id="GO:0009166">
    <property type="term" value="P:nucleotide catabolic process"/>
    <property type="evidence" value="ECO:0007669"/>
    <property type="project" value="InterPro"/>
</dbReference>
<dbReference type="PANTHER" id="PTHR11575">
    <property type="entry name" value="5'-NUCLEOTIDASE-RELATED"/>
    <property type="match status" value="1"/>
</dbReference>
<dbReference type="PRINTS" id="PR01607">
    <property type="entry name" value="APYRASEFAMLY"/>
</dbReference>